<evidence type="ECO:0000256" key="2">
    <source>
        <dbReference type="ARBA" id="ARBA00013690"/>
    </source>
</evidence>
<organism evidence="14 15">
    <name type="scientific">Megalops atlanticus</name>
    <name type="common">Tarpon</name>
    <name type="synonym">Clupea gigantea</name>
    <dbReference type="NCBI Taxonomy" id="7932"/>
    <lineage>
        <taxon>Eukaryota</taxon>
        <taxon>Metazoa</taxon>
        <taxon>Chordata</taxon>
        <taxon>Craniata</taxon>
        <taxon>Vertebrata</taxon>
        <taxon>Euteleostomi</taxon>
        <taxon>Actinopterygii</taxon>
        <taxon>Neopterygii</taxon>
        <taxon>Teleostei</taxon>
        <taxon>Elopiformes</taxon>
        <taxon>Megalopidae</taxon>
        <taxon>Megalops</taxon>
    </lineage>
</organism>
<evidence type="ECO:0000256" key="9">
    <source>
        <dbReference type="ARBA" id="ARBA00023306"/>
    </source>
</evidence>
<comment type="function">
    <text evidence="11">Acts as a component of the essential kinetochore-associated NDC80 complex, which is required for chromosome segregation and spindle checkpoint activity. Required for kinetochore integrity and the organization of stable microtubule binding sites in the outer plate of the kinetochore. The NDC80 complex synergistically enhances the affinity of the SKA1 complex for microtubules and may allow the NDC80 complex to track depolymerizing microtubules.</text>
</comment>
<dbReference type="PANTHER" id="PTHR22142">
    <property type="match status" value="1"/>
</dbReference>
<evidence type="ECO:0000256" key="10">
    <source>
        <dbReference type="ARBA" id="ARBA00023328"/>
    </source>
</evidence>
<evidence type="ECO:0000256" key="4">
    <source>
        <dbReference type="ARBA" id="ARBA00022618"/>
    </source>
</evidence>
<dbReference type="Gene3D" id="3.30.160.570">
    <property type="entry name" value="Ncd80 complex, Spc24 subunit"/>
    <property type="match status" value="1"/>
</dbReference>
<dbReference type="EMBL" id="JAFDVH010000019">
    <property type="protein sequence ID" value="KAG7459513.1"/>
    <property type="molecule type" value="Genomic_DNA"/>
</dbReference>
<dbReference type="InterPro" id="IPR013252">
    <property type="entry name" value="Ndc80_Spc24"/>
</dbReference>
<reference evidence="14" key="1">
    <citation type="submission" date="2021-01" db="EMBL/GenBank/DDBJ databases">
        <authorList>
            <person name="Zahm M."/>
            <person name="Roques C."/>
            <person name="Cabau C."/>
            <person name="Klopp C."/>
            <person name="Donnadieu C."/>
            <person name="Jouanno E."/>
            <person name="Lampietro C."/>
            <person name="Louis A."/>
            <person name="Herpin A."/>
            <person name="Echchiki A."/>
            <person name="Berthelot C."/>
            <person name="Parey E."/>
            <person name="Roest-Crollius H."/>
            <person name="Braasch I."/>
            <person name="Postlethwait J."/>
            <person name="Bobe J."/>
            <person name="Montfort J."/>
            <person name="Bouchez O."/>
            <person name="Begum T."/>
            <person name="Mejri S."/>
            <person name="Adams A."/>
            <person name="Chen W.-J."/>
            <person name="Guiguen Y."/>
        </authorList>
    </citation>
    <scope>NUCLEOTIDE SEQUENCE</scope>
    <source>
        <strain evidence="14">YG-15Mar2019-1</strain>
        <tissue evidence="14">Brain</tissue>
    </source>
</reference>
<dbReference type="GO" id="GO:0031262">
    <property type="term" value="C:Ndc80 complex"/>
    <property type="evidence" value="ECO:0007669"/>
    <property type="project" value="TreeGrafter"/>
</dbReference>
<keyword evidence="10 12" id="KW-0137">Centromere</keyword>
<evidence type="ECO:0000256" key="7">
    <source>
        <dbReference type="ARBA" id="ARBA00023054"/>
    </source>
</evidence>
<evidence type="ECO:0000256" key="13">
    <source>
        <dbReference type="SAM" id="Coils"/>
    </source>
</evidence>
<comment type="subcellular location">
    <subcellularLocation>
        <location evidence="12">Nucleus</location>
    </subcellularLocation>
    <subcellularLocation>
        <location evidence="12">Chromosome</location>
        <location evidence="12">Centromere</location>
        <location evidence="12">Kinetochore</location>
    </subcellularLocation>
</comment>
<dbReference type="Proteomes" id="UP001046870">
    <property type="component" value="Chromosome 19"/>
</dbReference>
<comment type="subunit">
    <text evidence="12">Component of the NDC80 complex.</text>
</comment>
<evidence type="ECO:0000313" key="14">
    <source>
        <dbReference type="EMBL" id="KAG7459513.1"/>
    </source>
</evidence>
<dbReference type="GO" id="GO:0007059">
    <property type="term" value="P:chromosome segregation"/>
    <property type="evidence" value="ECO:0007669"/>
    <property type="project" value="TreeGrafter"/>
</dbReference>
<comment type="similarity">
    <text evidence="1 12">Belongs to the SPC24 family.</text>
</comment>
<dbReference type="GO" id="GO:0051301">
    <property type="term" value="P:cell division"/>
    <property type="evidence" value="ECO:0007669"/>
    <property type="project" value="UniProtKB-UniRule"/>
</dbReference>
<protein>
    <recommendedName>
        <fullName evidence="2 12">Kinetochore protein Spc24</fullName>
    </recommendedName>
</protein>
<keyword evidence="15" id="KW-1185">Reference proteome</keyword>
<evidence type="ECO:0000256" key="6">
    <source>
        <dbReference type="ARBA" id="ARBA00022838"/>
    </source>
</evidence>
<feature type="coiled-coil region" evidence="13">
    <location>
        <begin position="70"/>
        <end position="135"/>
    </location>
</feature>
<accession>A0A9D3PHM5</accession>
<comment type="caution">
    <text evidence="14">The sequence shown here is derived from an EMBL/GenBank/DDBJ whole genome shotgun (WGS) entry which is preliminary data.</text>
</comment>
<keyword evidence="6 12" id="KW-0995">Kinetochore</keyword>
<evidence type="ECO:0000256" key="1">
    <source>
        <dbReference type="ARBA" id="ARBA00007804"/>
    </source>
</evidence>
<keyword evidence="9 12" id="KW-0131">Cell cycle</keyword>
<dbReference type="OrthoDB" id="6432863at2759"/>
<name>A0A9D3PHM5_MEGAT</name>
<dbReference type="AlphaFoldDB" id="A0A9D3PHM5"/>
<keyword evidence="3 12" id="KW-0158">Chromosome</keyword>
<evidence type="ECO:0000313" key="15">
    <source>
        <dbReference type="Proteomes" id="UP001046870"/>
    </source>
</evidence>
<keyword evidence="8 12" id="KW-0539">Nucleus</keyword>
<evidence type="ECO:0000256" key="8">
    <source>
        <dbReference type="ARBA" id="ARBA00023242"/>
    </source>
</evidence>
<evidence type="ECO:0000256" key="5">
    <source>
        <dbReference type="ARBA" id="ARBA00022776"/>
    </source>
</evidence>
<dbReference type="PANTHER" id="PTHR22142:SF2">
    <property type="entry name" value="KINETOCHORE PROTEIN SPC24"/>
    <property type="match status" value="1"/>
</dbReference>
<evidence type="ECO:0000256" key="12">
    <source>
        <dbReference type="RuleBase" id="RU368011"/>
    </source>
</evidence>
<dbReference type="GO" id="GO:0008017">
    <property type="term" value="F:microtubule binding"/>
    <property type="evidence" value="ECO:0007669"/>
    <property type="project" value="TreeGrafter"/>
</dbReference>
<evidence type="ECO:0000256" key="3">
    <source>
        <dbReference type="ARBA" id="ARBA00022454"/>
    </source>
</evidence>
<keyword evidence="5 12" id="KW-0498">Mitosis</keyword>
<dbReference type="Pfam" id="PF08286">
    <property type="entry name" value="Spc24"/>
    <property type="match status" value="1"/>
</dbReference>
<evidence type="ECO:0000256" key="11">
    <source>
        <dbReference type="ARBA" id="ARBA00045419"/>
    </source>
</evidence>
<proteinExistence type="inferred from homology"/>
<dbReference type="GO" id="GO:0005634">
    <property type="term" value="C:nucleus"/>
    <property type="evidence" value="ECO:0007669"/>
    <property type="project" value="UniProtKB-SubCell"/>
</dbReference>
<keyword evidence="7 13" id="KW-0175">Coiled coil</keyword>
<gene>
    <name evidence="14" type="ORF">MATL_G00211440</name>
</gene>
<keyword evidence="4 12" id="KW-0132">Cell division</keyword>
<sequence length="201" mass="22978">MVSLDKGFQDLEETGEALVQLIKSSKAEHDLRAIREEHLLLFDRHISTKKTTTQLLSDLMQAEEKVGQKLLTLEGQKSEVARELESMEQDLQRSVAKSQTMDAELQFLQRELESLRGSEQEIQTLQEEVDEDTTEIIPSAIYLAQLYYKVTKIKWEHDSEPGILKGVHYGEDLATPINVDTSTQSKCAVSDYLWSFVSTEW</sequence>